<reference evidence="1 2" key="1">
    <citation type="journal article" date="1999" name="J. Virol.">
        <title>The genome of Melanoplus sanguinipes entomopoxvirus.</title>
        <authorList>
            <person name="Afonso C.L."/>
            <person name="Tulman E.R."/>
            <person name="Lu Z."/>
            <person name="Oma E."/>
            <person name="Kutish G.F."/>
            <person name="Rock D.L."/>
        </authorList>
    </citation>
    <scope>NUCLEOTIDE SEQUENCE [LARGE SCALE GENOMIC DNA]</scope>
    <source>
        <strain evidence="1">Tucson</strain>
    </source>
</reference>
<dbReference type="PIR" id="T28331">
    <property type="entry name" value="T28331"/>
</dbReference>
<dbReference type="KEGG" id="vg:1449948"/>
<keyword evidence="2" id="KW-1185">Reference proteome</keyword>
<dbReference type="OrthoDB" id="22309at10239"/>
<protein>
    <submittedName>
        <fullName evidence="1">Uncharacterized protein</fullName>
    </submittedName>
</protein>
<evidence type="ECO:0000313" key="1">
    <source>
        <dbReference type="EMBL" id="AAC97685.1"/>
    </source>
</evidence>
<accession>Q9YVS2</accession>
<dbReference type="GeneID" id="1449948"/>
<gene>
    <name evidence="1" type="primary">MSV170</name>
</gene>
<evidence type="ECO:0000313" key="2">
    <source>
        <dbReference type="Proteomes" id="UP000172353"/>
    </source>
</evidence>
<sequence>MEDIDKILHITVINDDEINTENDTEVENIKNTDFDGLKIFTECGYIFKNVTNKKIQCIICNESCNIHCIWCSDENCVLHSINKLSLVQFNNEHKMRNFVRINTIFPKNVTFYLTGKFNIVKHKKKDSFSDYYSYIEIYTYTMIPDMLKIIENKIFETEKLIVDKKIPYSYNDYLKVLRVDKLNDYSFVRSAENTYPIVYIDTNKDYNKISIKYNDKKYEFKLKALCNIYPDLDNSIKSYFKESLLTICINPVCFLIPKIDPKFTLKFKFNVLINMKEQSININRPDIDFNNQSLTKEIIEEFIDNLTAQEKILNDEEKKKKTTF</sequence>
<organismHost>
    <name type="scientific">Melanoplus sanguinipes</name>
    <name type="common">Migratory grasshopper</name>
    <dbReference type="NCBI Taxonomy" id="65742"/>
</organismHost>
<dbReference type="RefSeq" id="NP_048241.1">
    <property type="nucleotide sequence ID" value="NC_001993.1"/>
</dbReference>
<proteinExistence type="predicted"/>
<dbReference type="Proteomes" id="UP000172353">
    <property type="component" value="Segment"/>
</dbReference>
<name>Q9YVS2_MSEPV</name>
<organism evidence="1 2">
    <name type="scientific">Melanoplus sanguinipes entomopoxvirus</name>
    <name type="common">MsEPV</name>
    <dbReference type="NCBI Taxonomy" id="83191"/>
    <lineage>
        <taxon>Viruses</taxon>
        <taxon>Varidnaviria</taxon>
        <taxon>Bamfordvirae</taxon>
        <taxon>Nucleocytoviricota</taxon>
        <taxon>Pokkesviricetes</taxon>
        <taxon>Chitovirales</taxon>
        <taxon>Poxviridae</taxon>
        <taxon>Entomopoxvirinae</taxon>
        <taxon>Deltaentomopoxvirus</taxon>
        <taxon>Deltaentomopoxvirus msanguinipes</taxon>
    </lineage>
</organism>
<dbReference type="EMBL" id="AF063866">
    <property type="protein sequence ID" value="AAC97685.1"/>
    <property type="molecule type" value="Genomic_DNA"/>
</dbReference>